<accession>A0ABM9BL64</accession>
<protein>
    <recommendedName>
        <fullName evidence="3">Phage tail protein</fullName>
    </recommendedName>
</protein>
<name>A0ABM9BL64_9BACL</name>
<dbReference type="Proteomes" id="UP000838749">
    <property type="component" value="Unassembled WGS sequence"/>
</dbReference>
<dbReference type="InterPro" id="IPR052042">
    <property type="entry name" value="Tail_sheath_structural"/>
</dbReference>
<dbReference type="RefSeq" id="WP_234540718.1">
    <property type="nucleotide sequence ID" value="NZ_CAKMAB010000040.1"/>
</dbReference>
<dbReference type="PANTHER" id="PTHR35861">
    <property type="match status" value="1"/>
</dbReference>
<organism evidence="1 2">
    <name type="scientific">Paenibacillus pseudetheri</name>
    <dbReference type="NCBI Taxonomy" id="2897682"/>
    <lineage>
        <taxon>Bacteria</taxon>
        <taxon>Bacillati</taxon>
        <taxon>Bacillota</taxon>
        <taxon>Bacilli</taxon>
        <taxon>Bacillales</taxon>
        <taxon>Paenibacillaceae</taxon>
        <taxon>Paenibacillus</taxon>
    </lineage>
</organism>
<dbReference type="EMBL" id="CAKMAB010000040">
    <property type="protein sequence ID" value="CAH1058852.1"/>
    <property type="molecule type" value="Genomic_DNA"/>
</dbReference>
<comment type="caution">
    <text evidence="1">The sequence shown here is derived from an EMBL/GenBank/DDBJ whole genome shotgun (WGS) entry which is preliminary data.</text>
</comment>
<evidence type="ECO:0008006" key="3">
    <source>
        <dbReference type="Google" id="ProtNLM"/>
    </source>
</evidence>
<gene>
    <name evidence="1" type="ORF">PAECIP111894_05038</name>
</gene>
<reference evidence="1" key="1">
    <citation type="submission" date="2021-12" db="EMBL/GenBank/DDBJ databases">
        <authorList>
            <person name="Criscuolo A."/>
        </authorList>
    </citation>
    <scope>NUCLEOTIDE SEQUENCE</scope>
    <source>
        <strain evidence="1">CIP111894</strain>
    </source>
</reference>
<evidence type="ECO:0000313" key="2">
    <source>
        <dbReference type="Proteomes" id="UP000838749"/>
    </source>
</evidence>
<keyword evidence="2" id="KW-1185">Reference proteome</keyword>
<evidence type="ECO:0000313" key="1">
    <source>
        <dbReference type="EMBL" id="CAH1058852.1"/>
    </source>
</evidence>
<sequence length="482" mass="50738">MAFKHGVSIIEQATSVLAPTQASSGIPFAVGTAPVNMASAAVPVNTPVLVHTYAEAVSALGYSDDWEDYGLCELIYSHFALYAMAPMILVNVLDPFTHKTTVEPAAITVANRVATLAVSGVILPTLIVKSSDGATAYVNGTDYTAAFNDDGHVVITTKASGAIGVAITSLQVGYDKLNPAAVDEDDVIGGVTLEGAYTGFELVNQVYPRFGILPDLLVAPGWSHKPTVAAVMKAKSGNINGNFKAMALTDIDPAQPYTDAGVWKSENNYTGPLQIPAYPLLTLGDKVFHYSTQLAGLIAATDAANGGIPSASPSNKSLQADGTALASGKDIFLGIDQASYLNSLGIMTALNLGVSGWKSWGNYTGAFPGVTDPKDSFIPIRRMFNWVGNSLILTYMQKVDDPMNKRLIAAVTDSVNIWLNGLTASGALLGGRVEFLESENPVTSLMSGKIAFHVFITPPGPAQEIDFLLEYDTTYLAALFAA</sequence>
<proteinExistence type="predicted"/>
<dbReference type="PANTHER" id="PTHR35861:SF2">
    <property type="entry name" value="FELS-2 PROPHAGE PROTEIN"/>
    <property type="match status" value="1"/>
</dbReference>